<keyword evidence="2" id="KW-1185">Reference proteome</keyword>
<organism evidence="1 2">
    <name type="scientific">Plenodomus tracheiphilus IPT5</name>
    <dbReference type="NCBI Taxonomy" id="1408161"/>
    <lineage>
        <taxon>Eukaryota</taxon>
        <taxon>Fungi</taxon>
        <taxon>Dikarya</taxon>
        <taxon>Ascomycota</taxon>
        <taxon>Pezizomycotina</taxon>
        <taxon>Dothideomycetes</taxon>
        <taxon>Pleosporomycetidae</taxon>
        <taxon>Pleosporales</taxon>
        <taxon>Pleosporineae</taxon>
        <taxon>Leptosphaeriaceae</taxon>
        <taxon>Plenodomus</taxon>
    </lineage>
</organism>
<accession>A0A6A7B344</accession>
<evidence type="ECO:0000313" key="1">
    <source>
        <dbReference type="EMBL" id="KAF2848835.1"/>
    </source>
</evidence>
<sequence>MLASLPKFSPVRKRTSRALWLVRLCTARVWLDFRGNKAEHDDMAAFTCARKHGSSTTCHMRPAATQPRCLYTQCDALADGLTGLATSHGMARSMGD</sequence>
<protein>
    <submittedName>
        <fullName evidence="1">Uncharacterized protein</fullName>
    </submittedName>
</protein>
<gene>
    <name evidence="1" type="ORF">T440DRAFT_148248</name>
</gene>
<dbReference type="OrthoDB" id="2739686at2759"/>
<name>A0A6A7B344_9PLEO</name>
<proteinExistence type="predicted"/>
<dbReference type="Proteomes" id="UP000799423">
    <property type="component" value="Unassembled WGS sequence"/>
</dbReference>
<dbReference type="AlphaFoldDB" id="A0A6A7B344"/>
<evidence type="ECO:0000313" key="2">
    <source>
        <dbReference type="Proteomes" id="UP000799423"/>
    </source>
</evidence>
<reference evidence="1" key="1">
    <citation type="submission" date="2020-01" db="EMBL/GenBank/DDBJ databases">
        <authorList>
            <consortium name="DOE Joint Genome Institute"/>
            <person name="Haridas S."/>
            <person name="Albert R."/>
            <person name="Binder M."/>
            <person name="Bloem J."/>
            <person name="Labutti K."/>
            <person name="Salamov A."/>
            <person name="Andreopoulos B."/>
            <person name="Baker S.E."/>
            <person name="Barry K."/>
            <person name="Bills G."/>
            <person name="Bluhm B.H."/>
            <person name="Cannon C."/>
            <person name="Castanera R."/>
            <person name="Culley D.E."/>
            <person name="Daum C."/>
            <person name="Ezra D."/>
            <person name="Gonzalez J.B."/>
            <person name="Henrissat B."/>
            <person name="Kuo A."/>
            <person name="Liang C."/>
            <person name="Lipzen A."/>
            <person name="Lutzoni F."/>
            <person name="Magnuson J."/>
            <person name="Mondo S."/>
            <person name="Nolan M."/>
            <person name="Ohm R."/>
            <person name="Pangilinan J."/>
            <person name="Park H.-J."/>
            <person name="Ramirez L."/>
            <person name="Alfaro M."/>
            <person name="Sun H."/>
            <person name="Tritt A."/>
            <person name="Yoshinaga Y."/>
            <person name="Zwiers L.-H."/>
            <person name="Turgeon B.G."/>
            <person name="Goodwin S.B."/>
            <person name="Spatafora J.W."/>
            <person name="Crous P.W."/>
            <person name="Grigoriev I.V."/>
        </authorList>
    </citation>
    <scope>NUCLEOTIDE SEQUENCE</scope>
    <source>
        <strain evidence="1">IPT5</strain>
    </source>
</reference>
<dbReference type="EMBL" id="MU006315">
    <property type="protein sequence ID" value="KAF2848835.1"/>
    <property type="molecule type" value="Genomic_DNA"/>
</dbReference>